<evidence type="ECO:0000313" key="1">
    <source>
        <dbReference type="EMBL" id="GME98655.1"/>
    </source>
</evidence>
<gene>
    <name evidence="1" type="ORF">Cboi01_000501800</name>
</gene>
<keyword evidence="2" id="KW-1185">Reference proteome</keyword>
<organism evidence="1 2">
    <name type="scientific">Candida boidinii</name>
    <name type="common">Yeast</name>
    <dbReference type="NCBI Taxonomy" id="5477"/>
    <lineage>
        <taxon>Eukaryota</taxon>
        <taxon>Fungi</taxon>
        <taxon>Dikarya</taxon>
        <taxon>Ascomycota</taxon>
        <taxon>Saccharomycotina</taxon>
        <taxon>Pichiomycetes</taxon>
        <taxon>Pichiales</taxon>
        <taxon>Pichiaceae</taxon>
        <taxon>Ogataea</taxon>
        <taxon>Ogataea/Candida clade</taxon>
    </lineage>
</organism>
<proteinExistence type="predicted"/>
<reference evidence="1" key="1">
    <citation type="submission" date="2023-04" db="EMBL/GenBank/DDBJ databases">
        <title>Candida boidinii NBRC 1967.</title>
        <authorList>
            <person name="Ichikawa N."/>
            <person name="Sato H."/>
            <person name="Tonouchi N."/>
        </authorList>
    </citation>
    <scope>NUCLEOTIDE SEQUENCE</scope>
    <source>
        <strain evidence="1">NBRC 1967</strain>
    </source>
</reference>
<dbReference type="Proteomes" id="UP001165101">
    <property type="component" value="Unassembled WGS sequence"/>
</dbReference>
<sequence>MQVQVGSPPQNLTLRLDIGSGDVWLPAAENFSICSSSATTTTTAAAVATSDSSKDETIVLNDDVSESTDYSSATSVLYSDNVCASLGVYDIEDSDSGSYYNVGESISVGKTMNGSTESFKVLPSFIYLSGHYAEDNFSFPMVLDSHLTYLTGENFVFIDVNNSIVSTGGLGVGISTIGSNFIDLFIDKGIVDSNSYSLILNGKDGTYGELVVGAVRNTDFMDSFIEFDFVPMIIQGLDYNSYGLAASYSNEIPIIAISGFGVHIQNQLC</sequence>
<protein>
    <submittedName>
        <fullName evidence="1">Unnamed protein product</fullName>
    </submittedName>
</protein>
<comment type="caution">
    <text evidence="1">The sequence shown here is derived from an EMBL/GenBank/DDBJ whole genome shotgun (WGS) entry which is preliminary data.</text>
</comment>
<evidence type="ECO:0000313" key="2">
    <source>
        <dbReference type="Proteomes" id="UP001165101"/>
    </source>
</evidence>
<dbReference type="EMBL" id="BSXV01003597">
    <property type="protein sequence ID" value="GME98655.1"/>
    <property type="molecule type" value="Genomic_DNA"/>
</dbReference>
<name>A0ACB5U0P5_CANBO</name>
<accession>A0ACB5U0P5</accession>